<accession>A0ABR2NEP0</accession>
<dbReference type="Proteomes" id="UP001396334">
    <property type="component" value="Unassembled WGS sequence"/>
</dbReference>
<name>A0ABR2NEP0_9ROSI</name>
<evidence type="ECO:0000313" key="2">
    <source>
        <dbReference type="Proteomes" id="UP001396334"/>
    </source>
</evidence>
<gene>
    <name evidence="1" type="ORF">V6N11_045197</name>
</gene>
<reference evidence="1 2" key="1">
    <citation type="journal article" date="2024" name="G3 (Bethesda)">
        <title>Genome assembly of Hibiscus sabdariffa L. provides insights into metabolisms of medicinal natural products.</title>
        <authorList>
            <person name="Kim T."/>
        </authorList>
    </citation>
    <scope>NUCLEOTIDE SEQUENCE [LARGE SCALE GENOMIC DNA]</scope>
    <source>
        <strain evidence="1">TK-2024</strain>
        <tissue evidence="1">Old leaves</tissue>
    </source>
</reference>
<evidence type="ECO:0000313" key="1">
    <source>
        <dbReference type="EMBL" id="KAK8974632.1"/>
    </source>
</evidence>
<sequence length="354" mass="40869">MLSRNQASGSPFYTFSPSQFKESNGLLFVCHFRWRDLSPREATSVPICESSLVLEDRWFQTTVGRGSLDQWTDPTGYYIGIFVSGRFHCREGSCFNYGLDQLLVVRWLILFGRKEGELSAEELFLVWRSERFRKNKIGLLRGFLYGSLVARRYLLWDSFTTISSLSSLFWEKFQMMISGRRGNEVLAEAIGGYDRANVEERAITAASTEGRNHAIHVSGEGYKMRAFSSFLMGHGNGFEAQSDTLDLTPFFRDAVDAKWYWFCKQYLIPTKTFVFKLSGPTWLSVLLCTLVTMDELDIMYWRKKIWDTTASSGGALLWTLLSFKILPENFIIIDKHTDKRKTVDDLERDHPRQV</sequence>
<dbReference type="EMBL" id="JBBPBN010000160">
    <property type="protein sequence ID" value="KAK8974632.1"/>
    <property type="molecule type" value="Genomic_DNA"/>
</dbReference>
<keyword evidence="2" id="KW-1185">Reference proteome</keyword>
<proteinExistence type="predicted"/>
<organism evidence="1 2">
    <name type="scientific">Hibiscus sabdariffa</name>
    <name type="common">roselle</name>
    <dbReference type="NCBI Taxonomy" id="183260"/>
    <lineage>
        <taxon>Eukaryota</taxon>
        <taxon>Viridiplantae</taxon>
        <taxon>Streptophyta</taxon>
        <taxon>Embryophyta</taxon>
        <taxon>Tracheophyta</taxon>
        <taxon>Spermatophyta</taxon>
        <taxon>Magnoliopsida</taxon>
        <taxon>eudicotyledons</taxon>
        <taxon>Gunneridae</taxon>
        <taxon>Pentapetalae</taxon>
        <taxon>rosids</taxon>
        <taxon>malvids</taxon>
        <taxon>Malvales</taxon>
        <taxon>Malvaceae</taxon>
        <taxon>Malvoideae</taxon>
        <taxon>Hibiscus</taxon>
    </lineage>
</organism>
<protein>
    <submittedName>
        <fullName evidence="1">Uncharacterized protein</fullName>
    </submittedName>
</protein>
<comment type="caution">
    <text evidence="1">The sequence shown here is derived from an EMBL/GenBank/DDBJ whole genome shotgun (WGS) entry which is preliminary data.</text>
</comment>